<proteinExistence type="predicted"/>
<feature type="compositionally biased region" description="Basic and acidic residues" evidence="2">
    <location>
        <begin position="3110"/>
        <end position="3138"/>
    </location>
</feature>
<keyword evidence="1" id="KW-0479">Metal-binding</keyword>
<dbReference type="GO" id="GO:0008270">
    <property type="term" value="F:zinc ion binding"/>
    <property type="evidence" value="ECO:0007669"/>
    <property type="project" value="UniProtKB-KW"/>
</dbReference>
<dbReference type="EMBL" id="CAJNDS010002282">
    <property type="protein sequence ID" value="CAE7409744.1"/>
    <property type="molecule type" value="Genomic_DNA"/>
</dbReference>
<evidence type="ECO:0000259" key="3">
    <source>
        <dbReference type="PROSITE" id="PS50158"/>
    </source>
</evidence>
<dbReference type="PANTHER" id="PTHR11439">
    <property type="entry name" value="GAG-POL-RELATED RETROTRANSPOSON"/>
    <property type="match status" value="1"/>
</dbReference>
<name>A0A812QXR7_9DINO</name>
<feature type="compositionally biased region" description="Basic and acidic residues" evidence="2">
    <location>
        <begin position="2666"/>
        <end position="2680"/>
    </location>
</feature>
<feature type="compositionally biased region" description="Basic and acidic residues" evidence="2">
    <location>
        <begin position="2354"/>
        <end position="2381"/>
    </location>
</feature>
<dbReference type="InterPro" id="IPR003034">
    <property type="entry name" value="SAP_dom"/>
</dbReference>
<feature type="compositionally biased region" description="Polar residues" evidence="2">
    <location>
        <begin position="813"/>
        <end position="844"/>
    </location>
</feature>
<feature type="compositionally biased region" description="Basic and acidic residues" evidence="2">
    <location>
        <begin position="2458"/>
        <end position="2473"/>
    </location>
</feature>
<organism evidence="5 6">
    <name type="scientific">Symbiodinium natans</name>
    <dbReference type="NCBI Taxonomy" id="878477"/>
    <lineage>
        <taxon>Eukaryota</taxon>
        <taxon>Sar</taxon>
        <taxon>Alveolata</taxon>
        <taxon>Dinophyceae</taxon>
        <taxon>Suessiales</taxon>
        <taxon>Symbiodiniaceae</taxon>
        <taxon>Symbiodinium</taxon>
    </lineage>
</organism>
<keyword evidence="1" id="KW-0863">Zinc-finger</keyword>
<accession>A0A812QXR7</accession>
<evidence type="ECO:0000256" key="1">
    <source>
        <dbReference type="PROSITE-ProRule" id="PRU00047"/>
    </source>
</evidence>
<feature type="compositionally biased region" description="Basic and acidic residues" evidence="2">
    <location>
        <begin position="3167"/>
        <end position="3177"/>
    </location>
</feature>
<dbReference type="SMART" id="SM00343">
    <property type="entry name" value="ZnF_C2HC"/>
    <property type="match status" value="1"/>
</dbReference>
<dbReference type="GO" id="GO:0006508">
    <property type="term" value="P:proteolysis"/>
    <property type="evidence" value="ECO:0007669"/>
    <property type="project" value="InterPro"/>
</dbReference>
<dbReference type="Gene3D" id="4.10.60.10">
    <property type="entry name" value="Zinc finger, CCHC-type"/>
    <property type="match status" value="1"/>
</dbReference>
<feature type="compositionally biased region" description="Gly residues" evidence="2">
    <location>
        <begin position="471"/>
        <end position="486"/>
    </location>
</feature>
<dbReference type="InterPro" id="IPR001878">
    <property type="entry name" value="Znf_CCHC"/>
</dbReference>
<dbReference type="SUPFAM" id="SSF57756">
    <property type="entry name" value="Retrovirus zinc finger-like domains"/>
    <property type="match status" value="1"/>
</dbReference>
<evidence type="ECO:0000259" key="4">
    <source>
        <dbReference type="PROSITE" id="PS50800"/>
    </source>
</evidence>
<gene>
    <name evidence="5" type="ORF">SNAT2548_LOCUS22285</name>
</gene>
<keyword evidence="6" id="KW-1185">Reference proteome</keyword>
<feature type="region of interest" description="Disordered" evidence="2">
    <location>
        <begin position="2354"/>
        <end position="2484"/>
    </location>
</feature>
<dbReference type="PROSITE" id="PS00141">
    <property type="entry name" value="ASP_PROTEASE"/>
    <property type="match status" value="1"/>
</dbReference>
<feature type="compositionally biased region" description="Low complexity" evidence="2">
    <location>
        <begin position="3090"/>
        <end position="3105"/>
    </location>
</feature>
<feature type="compositionally biased region" description="Basic and acidic residues" evidence="2">
    <location>
        <begin position="494"/>
        <end position="511"/>
    </location>
</feature>
<feature type="region of interest" description="Disordered" evidence="2">
    <location>
        <begin position="813"/>
        <end position="849"/>
    </location>
</feature>
<dbReference type="Proteomes" id="UP000604046">
    <property type="component" value="Unassembled WGS sequence"/>
</dbReference>
<dbReference type="GO" id="GO:0003676">
    <property type="term" value="F:nucleic acid binding"/>
    <property type="evidence" value="ECO:0007669"/>
    <property type="project" value="InterPro"/>
</dbReference>
<reference evidence="5" key="1">
    <citation type="submission" date="2021-02" db="EMBL/GenBank/DDBJ databases">
        <authorList>
            <person name="Dougan E. K."/>
            <person name="Rhodes N."/>
            <person name="Thang M."/>
            <person name="Chan C."/>
        </authorList>
    </citation>
    <scope>NUCLEOTIDE SEQUENCE</scope>
</reference>
<dbReference type="InterPro" id="IPR036875">
    <property type="entry name" value="Znf_CCHC_sf"/>
</dbReference>
<feature type="compositionally biased region" description="Basic and acidic residues" evidence="2">
    <location>
        <begin position="3054"/>
        <end position="3083"/>
    </location>
</feature>
<dbReference type="CDD" id="cd09272">
    <property type="entry name" value="RNase_HI_RT_Ty1"/>
    <property type="match status" value="2"/>
</dbReference>
<dbReference type="GO" id="GO:0004190">
    <property type="term" value="F:aspartic-type endopeptidase activity"/>
    <property type="evidence" value="ECO:0007669"/>
    <property type="project" value="InterPro"/>
</dbReference>
<feature type="region of interest" description="Disordered" evidence="2">
    <location>
        <begin position="1424"/>
        <end position="1526"/>
    </location>
</feature>
<feature type="compositionally biased region" description="Low complexity" evidence="2">
    <location>
        <begin position="575"/>
        <end position="604"/>
    </location>
</feature>
<feature type="compositionally biased region" description="Basic and acidic residues" evidence="2">
    <location>
        <begin position="521"/>
        <end position="536"/>
    </location>
</feature>
<feature type="domain" description="CCHC-type" evidence="3">
    <location>
        <begin position="552"/>
        <end position="565"/>
    </location>
</feature>
<sequence length="3906" mass="434228">MVAELWKARLRNTFLRRFEFRDQALREEPTTTTAASLEAVKDKLREFYREQLFLRVKPENRRQASWEKQLSVVEEAFELRLEKFSTVEEVLAFGGKCLKNENLRESFTWFGFEAADEQSLSWAAQVAFVHLQQEHENLDRDLSVGSITSEPNTPGHSRVFNKKLQSAASPIDLDQDEPEYPFPRKPTSVSQGAQGVYVSVDDLRVMMQQMTAATKAASDAAMAAVRANSSKASLGSSEMSRILPRPDTFKPTTREEEHSQWLQWVWSLKQYVVALDTAYAEDLKKIEQFPTAEIGWISDPDALQRSQRMYALLSGFVRGRGLQVIQRVPSQNGYEALRQLMQLFQPSSRARSLGILTALTQTHPFRTNEPFLAQLLDLERVMEEYERSSGKKLEEDLKTSILLKSISGGMRNHLSTVLAETSSYDEIREAALRYERMQFKWSPSNLFSTESSYAQKKSHDQEPQPMDIGQVKGGPKGYKGGKGPKGPKGSKGPKGNDSKGKYGKAGGKESKGYSQSYNNAKGERNPGKGGKGDRKGKNNAPKGGNLSSNTTCHNCGRPGHYARDCWRPRVNQVEQSQGQPGPQPSGASVSGTSTSAGPSYSSAPSQASAAVRRVIAEPFVMDMSQLDLSGDDPFVRMIHAQHSRLDATDGDSNWEVIGCSNRTHEQHVRALTRTSDTCSVIIDSGADVSCIPLSFASCGVSSPGDCVMHVRDAQGGSMQVKDERIVDFVMQSPSHGHVTIRERCIVADVLQPLISMGRLIKQGWFPCQNAQGFWLNHDASGADVPMTFRGMSLGVDAEIRRVEKAESPSSCVQACDPQSSHVQSKGPQVQSCDPQSSHVQSKGPQCQPDDTHVRVLQRAVLGPELSNLHFGWQILTSGNLCWRGRSSRMLDPSFMVDRSWPLRSTLMRRSETSAWFLIEHCESWLEMEDLEDDIPEGGEAELIVCMHVNKEPMSSLGVENLTESLVEDVVPSPKTPELPYDEDELFDYEPSPVDEPDAGVIIREEPASRGALPDMEEPLSNPVAEPVDTLTLDGVVLNCESSIGALKAACTKLGLRTSGSKTRLFQRIKGYLEKQKLSLASDIARDASEGAARLPHMQSIPDVPSREQQLIHELTHTPYAAWCSHCITMRSVPDRSEATNAAPRDLPSVSFDFCYTGFSPSSNELEPVAGEPSSSASDLLCCLIAHDSATGAITAIPCESKGSTRYLGVELMRFIQSLGHATVELRCDAEPATLSLQRAVVNARQRLGLKTVERNPPVGHHQANGYVEKAVDLIRRLSCTLLDMVRHKTGCKIDVVHPLFAWSFVHAAWIRNRFAVAGGLTAYERTCNAAYTGKLVAYGEPVFAQVHAKKKGDPKWLTAIFLTKTSLNDMYVVASKGGVRVTRSVRRTGHEWKHDAALYADVKGFPWNYSSGVIGTKMVPPAKTRKALPAPSSPQDVAASDPPETPVPMGLTPAMGSDVGPNLGTPAEALPPTPVGGSVDPEAPKVPFSRPPPPSSRVHESVPTPGPELPNPSQRPHVPPATPLEDLLPLTSPVVPSGTAMETDEASDVLEERASKVPRIRTVSFGNKDYDLNDEPFEFVDADWSDFEFVDPDYDKCSSTEPDSAMKDEAGQSVDASALWFPDNGCEPKLSESDLFELDRIAAAVEVNRLIQKGVLRPSSEKDNVSSMKSLSTKMVRTWRQKKRNGMSQYLRRSRLVAREYKWLEEKQGLFSPSTTTNMVKLIPILFLLWRATRPEQYAICAVDVKDAYLEVPQQEPVVADLPKDCMLQGQYVFEKCVPGQRDGAQRWFGYFVQFLTDKFDALESCVENPAIMRVPEGPMIMRVDDGLTLAPLTWLKQKYIPTLQSRFEISVEIACKNGDVFSFLKRKHTVLESGILVEASSSYIRHMAEVLDVKHGSKHNAPYLPELIREDVSGPLDPVRAGKFRSALGIALYLSSDRIDICYSVRLLAGFMSNPTEQAWKGLIRLAKYLLNTAEYATLLSPKLPGSTVFREANHDDMPNRIEIYSDSDWSGHRVTRKSFGSASYAVNGCVFHHICRSHRTVSLSSAEAEWYAAISAACEGIFLRAIFVFMAAITECSLDLKIDNSAARQLALRQGVGNKTRHVAGRLLWLQQSVREKIIDVGAIASIFNLGDLSTKMHSANRLRALLFLHGFVDAFTGKAIGEEEFAQMALQDQAKMQVKRVRTEYARQHGVTGSLKGEASRLTKQVTLLCLPTTGDAAEAANPYQRHGMANVTWATVLLCCGLCIYRALSWARDFHGFDMNSLLEMSSQDFATKMIMSFIFLCGLMPECTMEQYMCFFLLGVVWTRHRYILQLEHKLQPTSTEPTDNELMRVRSDANVRIVAPFDAEVIHSDGTEAKPERRKDYRPLTKAERTSHRVDADDEEELYRKELEKQERPKATGRYSADPSIAAEQKKKRNQKRNQRRNKLKRKLGSTWDPEHRGKKKVKKSEDDDEETVHCEDYNDRRDPRGEDPEDPGEGGVRQSVHSFETVDAASLGASPGVASVEVNFDTGAAVTVLPEKYVTQPKDNGVRYKTASGEALKDQGKAEVTGTLSGGRGATITGRGAGVHRILLSGAQACKTHFAFLHGTGGLLVPKGTAFAKEADEALRQLAWKHKGVGTKMQVKNGVYVFPLQDEKKGVKGGSKGQAEMVEEAAKRRAAGKATLKEKGGTEDDRFAEEPEAPGEDAVHRSWCVHCQRARKMVNPHYRIRRAELETSLPTLHMDYFFLGKEKQEDDVMPHLVVRCDKTQRTWATSLPEKGTHAYNVTWLASVIREAGWKRMCLFSDNEHALRALKLNPSEEVQNVVFDSRESPTSTEHENAPSNGIAEAAVREVKRMVRAILSELETKLKIEVGVDHPILAWIARHAAFLMTRFRIGEDGKSAYERTLGRPWRRPTIVFGEQVMFKPVGSRHKRGSLDARVCMGRYVGTASRNADLLIMTSEGISRGHSLHRRPEDEKWPVEGFDVLRGLPWRMSGPQERASPNRVGMPALEGEQPAPQHRDFKARNLYVMKSDIELHGYTPQCPGCDAQLMGLPQRAHNDECRMRVQRRLQETEEGKERVQRAQERVEKDYGKRVKRDQPALEGRPAPDAMDVAAEEAAGAPLSRPMEVEDRAEPKQRKRAASKDVEDLYREEPSTRATDGPDVEVIGVHVQGGASGSAGPGLDHSHQQARADAEMYDTATANPPPANEEVRINLITRMFEQKGLKCSPTEAKAEHLRFFEKLEQVKPKLLVGKLPTGPFQSVQRAFDMTNKIGVETRRGNLRKARSQLGLCFEAFEAQKEAGNYFLYECPRGTKSWEHELAQRMGSYLVEGPMCKWKVDESGKMIAGQSGKKRTRWITNSATVATALEKLCKGNAKVWNRTLSFKEGIVTAKAEYPPKLERALLAGVRAQLVLDGEMKEVGHVGGPDPHEEPPLEEYLHDTLPKAGQLHVSEPVIDANTGAQLDARKVAEARASELAWVKKLWADDLFRPNTRALRFSLTLKLTDISRAHFYGKAERRVFVTLPEGDEAPGFCGLLKRTMYGARDASAVWQRSYTSLLRKHGFVVGKAYPCTFYHAEADVRLLVHGDDFLVLADEDGHRFVDKVLSEEYEFKCDGHIGPECEKDSMTVLNRVVSNDSQTGTVTYEADPRHAEALVRDLGLESAKAAKTPAEKKKGSDLKAMLEAQPLNAELQKAYRSHTMRAAFLAQDRPDIAEATKSLARHMKEPTEWAWADLKRLVRYLRGNPRLIYEYRPQRFSKEIVMYCDSDHAGCLITRRSTTGLVTMLGSHCVKHSSNVQSTISLSSGESEFYAIVRAGSIGLSLQAMLEDWGLKVGLRIRSDSSAARGTTQRQGLGQARHVQTRYLWVQEKVAARALELERVGTAKNYSDICTKPMPEVAMLKHLKNMGLRFHVGRAGAAKRLV</sequence>
<feature type="region of interest" description="Disordered" evidence="2">
    <location>
        <begin position="2977"/>
        <end position="3000"/>
    </location>
</feature>
<feature type="domain" description="SAP" evidence="4">
    <location>
        <begin position="1038"/>
        <end position="1072"/>
    </location>
</feature>
<evidence type="ECO:0000313" key="5">
    <source>
        <dbReference type="EMBL" id="CAE7409744.1"/>
    </source>
</evidence>
<evidence type="ECO:0000256" key="2">
    <source>
        <dbReference type="SAM" id="MobiDB-lite"/>
    </source>
</evidence>
<feature type="compositionally biased region" description="Basic and acidic residues" evidence="2">
    <location>
        <begin position="2388"/>
        <end position="2400"/>
    </location>
</feature>
<dbReference type="Pfam" id="PF00098">
    <property type="entry name" value="zf-CCHC"/>
    <property type="match status" value="1"/>
</dbReference>
<evidence type="ECO:0008006" key="7">
    <source>
        <dbReference type="Google" id="ProtNLM"/>
    </source>
</evidence>
<dbReference type="PROSITE" id="PS50158">
    <property type="entry name" value="ZF_CCHC"/>
    <property type="match status" value="1"/>
</dbReference>
<dbReference type="PROSITE" id="PS50800">
    <property type="entry name" value="SAP"/>
    <property type="match status" value="1"/>
</dbReference>
<dbReference type="OrthoDB" id="413361at2759"/>
<feature type="region of interest" description="Disordered" evidence="2">
    <location>
        <begin position="571"/>
        <end position="604"/>
    </location>
</feature>
<evidence type="ECO:0000313" key="6">
    <source>
        <dbReference type="Proteomes" id="UP000604046"/>
    </source>
</evidence>
<feature type="region of interest" description="Disordered" evidence="2">
    <location>
        <begin position="3054"/>
        <end position="3190"/>
    </location>
</feature>
<feature type="region of interest" description="Disordered" evidence="2">
    <location>
        <begin position="452"/>
        <end position="554"/>
    </location>
</feature>
<protein>
    <recommendedName>
        <fullName evidence="7">Retrovirus-related Pol polyprotein from transposon TNT 1-94</fullName>
    </recommendedName>
</protein>
<feature type="region of interest" description="Disordered" evidence="2">
    <location>
        <begin position="2660"/>
        <end position="2685"/>
    </location>
</feature>
<keyword evidence="1" id="KW-0862">Zinc</keyword>
<dbReference type="InterPro" id="IPR001969">
    <property type="entry name" value="Aspartic_peptidase_AS"/>
</dbReference>
<dbReference type="PANTHER" id="PTHR11439:SF483">
    <property type="entry name" value="PEPTIDE SYNTHASE GLIP-LIKE, PUTATIVE (AFU_ORTHOLOGUE AFUA_3G12920)-RELATED"/>
    <property type="match status" value="1"/>
</dbReference>
<comment type="caution">
    <text evidence="5">The sequence shown here is derived from an EMBL/GenBank/DDBJ whole genome shotgun (WGS) entry which is preliminary data.</text>
</comment>
<feature type="compositionally biased region" description="Basic residues" evidence="2">
    <location>
        <begin position="2416"/>
        <end position="2434"/>
    </location>
</feature>